<dbReference type="Pfam" id="PF01302">
    <property type="entry name" value="CAP_GLY"/>
    <property type="match status" value="1"/>
</dbReference>
<evidence type="ECO:0000313" key="3">
    <source>
        <dbReference type="EMBL" id="CAF0762692.1"/>
    </source>
</evidence>
<dbReference type="EMBL" id="CAJOBA010000580">
    <property type="protein sequence ID" value="CAF3542599.1"/>
    <property type="molecule type" value="Genomic_DNA"/>
</dbReference>
<gene>
    <name evidence="3" type="ORF">OVA965_LOCUS2642</name>
    <name evidence="4" type="ORF">OVA965_LOCUS2645</name>
    <name evidence="5" type="ORF">TMI583_LOCUS2642</name>
    <name evidence="6" type="ORF">TMI583_LOCUS2645</name>
</gene>
<protein>
    <recommendedName>
        <fullName evidence="2">CAP-Gly domain-containing protein</fullName>
    </recommendedName>
</protein>
<dbReference type="EMBL" id="CAJNOK010000580">
    <property type="protein sequence ID" value="CAF0762692.1"/>
    <property type="molecule type" value="Genomic_DNA"/>
</dbReference>
<feature type="non-terminal residue" evidence="5">
    <location>
        <position position="1"/>
    </location>
</feature>
<sequence length="231" mass="26495">LQNDRAEVNTELLYQISEITHLLAVNALFSNVGEYEDRRYSGIDYPSQSEISRSYLSSSTPLYQNAYGLSRSVTLSDRNKHDERRTSAEYRQNFATIAHKREMDMEEQQQDQYPKDQPHQRRLSNGSDRGQQEGVNRDILSHKRPYAPTTISDIHLNDIIKFSRPGGKISKGVVRYIGSLPGKNDQYLGLELEDEESKHDGVYQGQRLFQCKTNKGVFVGFSKVIMAWGSR</sequence>
<dbReference type="Gene3D" id="2.30.30.190">
    <property type="entry name" value="CAP Gly-rich-like domain"/>
    <property type="match status" value="1"/>
</dbReference>
<dbReference type="EMBL" id="CAJNOK010000580">
    <property type="protein sequence ID" value="CAF0762747.1"/>
    <property type="molecule type" value="Genomic_DNA"/>
</dbReference>
<evidence type="ECO:0000313" key="7">
    <source>
        <dbReference type="Proteomes" id="UP000682733"/>
    </source>
</evidence>
<dbReference type="AlphaFoldDB" id="A0A8S2GNR9"/>
<dbReference type="Proteomes" id="UP000682733">
    <property type="component" value="Unassembled WGS sequence"/>
</dbReference>
<evidence type="ECO:0000256" key="1">
    <source>
        <dbReference type="SAM" id="MobiDB-lite"/>
    </source>
</evidence>
<dbReference type="Proteomes" id="UP000677228">
    <property type="component" value="Unassembled WGS sequence"/>
</dbReference>
<proteinExistence type="predicted"/>
<reference evidence="5" key="1">
    <citation type="submission" date="2021-02" db="EMBL/GenBank/DDBJ databases">
        <authorList>
            <person name="Nowell W R."/>
        </authorList>
    </citation>
    <scope>NUCLEOTIDE SEQUENCE</scope>
</reference>
<dbReference type="EMBL" id="CAJOBA010000580">
    <property type="protein sequence ID" value="CAF3542660.1"/>
    <property type="molecule type" value="Genomic_DNA"/>
</dbReference>
<dbReference type="SUPFAM" id="SSF74924">
    <property type="entry name" value="Cap-Gly domain"/>
    <property type="match status" value="1"/>
</dbReference>
<feature type="domain" description="CAP-Gly" evidence="2">
    <location>
        <begin position="178"/>
        <end position="220"/>
    </location>
</feature>
<name>A0A8S2GNR9_9BILA</name>
<feature type="region of interest" description="Disordered" evidence="1">
    <location>
        <begin position="103"/>
        <end position="139"/>
    </location>
</feature>
<evidence type="ECO:0000313" key="6">
    <source>
        <dbReference type="EMBL" id="CAF3542660.1"/>
    </source>
</evidence>
<dbReference type="PROSITE" id="PS50245">
    <property type="entry name" value="CAP_GLY_2"/>
    <property type="match status" value="1"/>
</dbReference>
<organism evidence="5 7">
    <name type="scientific">Didymodactylos carnosus</name>
    <dbReference type="NCBI Taxonomy" id="1234261"/>
    <lineage>
        <taxon>Eukaryota</taxon>
        <taxon>Metazoa</taxon>
        <taxon>Spiralia</taxon>
        <taxon>Gnathifera</taxon>
        <taxon>Rotifera</taxon>
        <taxon>Eurotatoria</taxon>
        <taxon>Bdelloidea</taxon>
        <taxon>Philodinida</taxon>
        <taxon>Philodinidae</taxon>
        <taxon>Didymodactylos</taxon>
    </lineage>
</organism>
<evidence type="ECO:0000259" key="2">
    <source>
        <dbReference type="PROSITE" id="PS50245"/>
    </source>
</evidence>
<evidence type="ECO:0000313" key="5">
    <source>
        <dbReference type="EMBL" id="CAF3542599.1"/>
    </source>
</evidence>
<dbReference type="SMART" id="SM01052">
    <property type="entry name" value="CAP_GLY"/>
    <property type="match status" value="1"/>
</dbReference>
<comment type="caution">
    <text evidence="5">The sequence shown here is derived from an EMBL/GenBank/DDBJ whole genome shotgun (WGS) entry which is preliminary data.</text>
</comment>
<accession>A0A8S2GNR9</accession>
<dbReference type="InterPro" id="IPR036859">
    <property type="entry name" value="CAP-Gly_dom_sf"/>
</dbReference>
<evidence type="ECO:0000313" key="4">
    <source>
        <dbReference type="EMBL" id="CAF0762747.1"/>
    </source>
</evidence>
<dbReference type="InterPro" id="IPR000938">
    <property type="entry name" value="CAP-Gly_domain"/>
</dbReference>